<dbReference type="GO" id="GO:0016747">
    <property type="term" value="F:acyltransferase activity, transferring groups other than amino-acyl groups"/>
    <property type="evidence" value="ECO:0007669"/>
    <property type="project" value="InterPro"/>
</dbReference>
<dbReference type="AlphaFoldDB" id="A0A9D1TNN4"/>
<reference evidence="2" key="1">
    <citation type="journal article" date="2021" name="PeerJ">
        <title>Extensive microbial diversity within the chicken gut microbiome revealed by metagenomics and culture.</title>
        <authorList>
            <person name="Gilroy R."/>
            <person name="Ravi A."/>
            <person name="Getino M."/>
            <person name="Pursley I."/>
            <person name="Horton D.L."/>
            <person name="Alikhan N.F."/>
            <person name="Baker D."/>
            <person name="Gharbi K."/>
            <person name="Hall N."/>
            <person name="Watson M."/>
            <person name="Adriaenssens E.M."/>
            <person name="Foster-Nyarko E."/>
            <person name="Jarju S."/>
            <person name="Secka A."/>
            <person name="Antonio M."/>
            <person name="Oren A."/>
            <person name="Chaudhuri R.R."/>
            <person name="La Ragione R."/>
            <person name="Hildebrand F."/>
            <person name="Pallen M.J."/>
        </authorList>
    </citation>
    <scope>NUCLEOTIDE SEQUENCE</scope>
    <source>
        <strain evidence="2">ChiHecec2B26-446</strain>
    </source>
</reference>
<keyword evidence="2" id="KW-0012">Acyltransferase</keyword>
<name>A0A9D1TNN4_9BACT</name>
<dbReference type="Pfam" id="PF00583">
    <property type="entry name" value="Acetyltransf_1"/>
    <property type="match status" value="1"/>
</dbReference>
<dbReference type="InterPro" id="IPR016181">
    <property type="entry name" value="Acyl_CoA_acyltransferase"/>
</dbReference>
<comment type="caution">
    <text evidence="2">The sequence shown here is derived from an EMBL/GenBank/DDBJ whole genome shotgun (WGS) entry which is preliminary data.</text>
</comment>
<dbReference type="Proteomes" id="UP000886752">
    <property type="component" value="Unassembled WGS sequence"/>
</dbReference>
<accession>A0A9D1TNN4</accession>
<dbReference type="EC" id="2.3.1.-" evidence="2"/>
<dbReference type="Gene3D" id="3.40.630.30">
    <property type="match status" value="1"/>
</dbReference>
<evidence type="ECO:0000313" key="2">
    <source>
        <dbReference type="EMBL" id="HIV99854.1"/>
    </source>
</evidence>
<evidence type="ECO:0000259" key="1">
    <source>
        <dbReference type="PROSITE" id="PS51186"/>
    </source>
</evidence>
<dbReference type="EMBL" id="DXHV01000017">
    <property type="protein sequence ID" value="HIV99854.1"/>
    <property type="molecule type" value="Genomic_DNA"/>
</dbReference>
<reference evidence="2" key="2">
    <citation type="submission" date="2021-04" db="EMBL/GenBank/DDBJ databases">
        <authorList>
            <person name="Gilroy R."/>
        </authorList>
    </citation>
    <scope>NUCLEOTIDE SEQUENCE</scope>
    <source>
        <strain evidence="2">ChiHecec2B26-446</strain>
    </source>
</reference>
<dbReference type="SUPFAM" id="SSF55729">
    <property type="entry name" value="Acyl-CoA N-acyltransferases (Nat)"/>
    <property type="match status" value="1"/>
</dbReference>
<protein>
    <submittedName>
        <fullName evidence="2">GNAT family N-acetyltransferase</fullName>
        <ecNumber evidence="2">2.3.1.-</ecNumber>
    </submittedName>
</protein>
<proteinExistence type="predicted"/>
<dbReference type="PROSITE" id="PS51186">
    <property type="entry name" value="GNAT"/>
    <property type="match status" value="1"/>
</dbReference>
<organism evidence="2 3">
    <name type="scientific">Candidatus Desulfovibrio intestinipullorum</name>
    <dbReference type="NCBI Taxonomy" id="2838536"/>
    <lineage>
        <taxon>Bacteria</taxon>
        <taxon>Pseudomonadati</taxon>
        <taxon>Thermodesulfobacteriota</taxon>
        <taxon>Desulfovibrionia</taxon>
        <taxon>Desulfovibrionales</taxon>
        <taxon>Desulfovibrionaceae</taxon>
        <taxon>Desulfovibrio</taxon>
    </lineage>
</organism>
<keyword evidence="2" id="KW-0808">Transferase</keyword>
<sequence length="169" mass="19208">MYIRKTREEDLPRVLAIYAEARRFMAAHGNPNQWGPTGWPPEALIRQDTACGKGHVCVDKEEVVGTFFYDQGRDIEPAYRIIHEGSWSPDEEYGVVHRLATDGSHKGIGSFCLAWALEQCGYLRIDTHPDNKIMQALLHKLGFVQRGIIHVEEDNYPRLAYEGRLEGGL</sequence>
<evidence type="ECO:0000313" key="3">
    <source>
        <dbReference type="Proteomes" id="UP000886752"/>
    </source>
</evidence>
<dbReference type="InterPro" id="IPR000182">
    <property type="entry name" value="GNAT_dom"/>
</dbReference>
<feature type="domain" description="N-acetyltransferase" evidence="1">
    <location>
        <begin position="1"/>
        <end position="168"/>
    </location>
</feature>
<gene>
    <name evidence="2" type="ORF">H9894_01490</name>
</gene>